<keyword evidence="1" id="KW-1133">Transmembrane helix</keyword>
<reference evidence="2" key="1">
    <citation type="submission" date="2014-09" db="EMBL/GenBank/DDBJ databases">
        <authorList>
            <person name="Probst J Alexander"/>
        </authorList>
    </citation>
    <scope>NUCLEOTIDE SEQUENCE</scope>
</reference>
<protein>
    <submittedName>
        <fullName evidence="2">Uncharacterized protein</fullName>
    </submittedName>
</protein>
<sequence>MSKQQYLNDLVKSRTVITSRLWIGTVAFTTGIVGLVFGGFYFHHAPIIYWIVSGGGAVLVAIGLYLASTC</sequence>
<evidence type="ECO:0000256" key="1">
    <source>
        <dbReference type="SAM" id="Phobius"/>
    </source>
</evidence>
<feature type="transmembrane region" description="Helical" evidence="1">
    <location>
        <begin position="47"/>
        <end position="67"/>
    </location>
</feature>
<evidence type="ECO:0000313" key="2">
    <source>
        <dbReference type="EMBL" id="CEG12334.1"/>
    </source>
</evidence>
<feature type="transmembrane region" description="Helical" evidence="1">
    <location>
        <begin position="21"/>
        <end position="41"/>
    </location>
</feature>
<gene>
    <name evidence="2" type="ORF">MSIBF_A2150002</name>
</gene>
<name>A0A098E9Y3_9ZZZZ</name>
<keyword evidence="1" id="KW-0472">Membrane</keyword>
<dbReference type="EMBL" id="CCXY01000130">
    <property type="protein sequence ID" value="CEG12334.1"/>
    <property type="molecule type" value="Genomic_DNA"/>
</dbReference>
<dbReference type="AlphaFoldDB" id="A0A098E9Y3"/>
<organism evidence="2">
    <name type="scientific">groundwater metagenome</name>
    <dbReference type="NCBI Taxonomy" id="717931"/>
    <lineage>
        <taxon>unclassified sequences</taxon>
        <taxon>metagenomes</taxon>
        <taxon>ecological metagenomes</taxon>
    </lineage>
</organism>
<accession>A0A098E9Y3</accession>
<proteinExistence type="predicted"/>
<keyword evidence="1" id="KW-0812">Transmembrane</keyword>